<accession>A0A6P8K9E8</accession>
<evidence type="ECO:0000256" key="6">
    <source>
        <dbReference type="RuleBase" id="RU000406"/>
    </source>
</evidence>
<keyword evidence="9" id="KW-1185">Reference proteome</keyword>
<evidence type="ECO:0000259" key="8">
    <source>
        <dbReference type="SMART" id="SM00078"/>
    </source>
</evidence>
<evidence type="ECO:0000313" key="10">
    <source>
        <dbReference type="RefSeq" id="XP_033159751.1"/>
    </source>
</evidence>
<protein>
    <submittedName>
        <fullName evidence="10">Probable insulin-like peptide 2</fullName>
    </submittedName>
</protein>
<evidence type="ECO:0000313" key="9">
    <source>
        <dbReference type="Proteomes" id="UP000515162"/>
    </source>
</evidence>
<dbReference type="RefSeq" id="XP_033159751.1">
    <property type="nucleotide sequence ID" value="XM_033303860.1"/>
</dbReference>
<dbReference type="Pfam" id="PF00049">
    <property type="entry name" value="Insulin"/>
    <property type="match status" value="1"/>
</dbReference>
<comment type="subunit">
    <text evidence="2">Heterodimer of a B chain and an A chain linked by two disulfide bonds.</text>
</comment>
<evidence type="ECO:0000256" key="2">
    <source>
        <dbReference type="ARBA" id="ARBA00011207"/>
    </source>
</evidence>
<dbReference type="GO" id="GO:0005576">
    <property type="term" value="C:extracellular region"/>
    <property type="evidence" value="ECO:0007669"/>
    <property type="project" value="UniProtKB-SubCell"/>
</dbReference>
<sequence length="137" mass="15240">MSKPVSFISMVAVILLASSTVKLAQGTLCSEKLNEVLSMVCEEYNPVIPHKRAMPGADSDLDPLNPLQFVQEFEEEDNSISEPLRSALFPGSYLGGVLSSLAEVRRRTRQRQGIVERCCKKSCDMKALREYCSVVRN</sequence>
<dbReference type="Proteomes" id="UP000515162">
    <property type="component" value="Chromosome 3L"/>
</dbReference>
<feature type="domain" description="Insulin-like" evidence="8">
    <location>
        <begin position="26"/>
        <end position="132"/>
    </location>
</feature>
<evidence type="ECO:0000256" key="1">
    <source>
        <dbReference type="ARBA" id="ARBA00009034"/>
    </source>
</evidence>
<comment type="subcellular location">
    <subcellularLocation>
        <location evidence="6">Secreted</location>
    </subcellularLocation>
</comment>
<dbReference type="InterPro" id="IPR022353">
    <property type="entry name" value="Insulin_CS"/>
</dbReference>
<proteinExistence type="inferred from homology"/>
<feature type="signal peptide" evidence="7">
    <location>
        <begin position="1"/>
        <end position="26"/>
    </location>
</feature>
<gene>
    <name evidence="10" type="primary">LOC117140774</name>
</gene>
<reference evidence="10" key="1">
    <citation type="submission" date="2025-08" db="UniProtKB">
        <authorList>
            <consortium name="RefSeq"/>
        </authorList>
    </citation>
    <scope>IDENTIFICATION</scope>
    <source>
        <strain evidence="10">Mau12</strain>
        <tissue evidence="10">Whole Body</tissue>
    </source>
</reference>
<dbReference type="Gene3D" id="1.10.100.10">
    <property type="entry name" value="Insulin-like"/>
    <property type="match status" value="1"/>
</dbReference>
<dbReference type="PANTHER" id="PTHR13647:SF4">
    <property type="entry name" value="INSULIN-LIKE PEPTIDE 1-RELATED"/>
    <property type="match status" value="1"/>
</dbReference>
<dbReference type="GO" id="GO:0005179">
    <property type="term" value="F:hormone activity"/>
    <property type="evidence" value="ECO:0007669"/>
    <property type="project" value="InterPro"/>
</dbReference>
<feature type="chain" id="PRO_5028444997" evidence="7">
    <location>
        <begin position="27"/>
        <end position="137"/>
    </location>
</feature>
<dbReference type="CTD" id="39150"/>
<name>A0A6P8K9E8_DROMA</name>
<dbReference type="PANTHER" id="PTHR13647">
    <property type="entry name" value="INSULIN-LIKE PEPTIDE 2-RELATED"/>
    <property type="match status" value="1"/>
</dbReference>
<evidence type="ECO:0000256" key="7">
    <source>
        <dbReference type="SAM" id="SignalP"/>
    </source>
</evidence>
<dbReference type="CDD" id="cd04366">
    <property type="entry name" value="IlGF_insulin_bombyxin_like"/>
    <property type="match status" value="1"/>
</dbReference>
<keyword evidence="3" id="KW-0165">Cleavage on pair of basic residues</keyword>
<evidence type="ECO:0000256" key="3">
    <source>
        <dbReference type="ARBA" id="ARBA00022685"/>
    </source>
</evidence>
<dbReference type="SMART" id="SM00078">
    <property type="entry name" value="IlGF"/>
    <property type="match status" value="1"/>
</dbReference>
<dbReference type="InterPro" id="IPR022352">
    <property type="entry name" value="Ins/IGF/rlx"/>
</dbReference>
<dbReference type="InterPro" id="IPR016179">
    <property type="entry name" value="Insulin-like"/>
</dbReference>
<dbReference type="PRINTS" id="PR00276">
    <property type="entry name" value="INSULINFAMLY"/>
</dbReference>
<dbReference type="InterPro" id="IPR036438">
    <property type="entry name" value="Insulin-like_sf"/>
</dbReference>
<keyword evidence="4 7" id="KW-0732">Signal</keyword>
<keyword evidence="6" id="KW-0964">Secreted</keyword>
<dbReference type="PROSITE" id="PS00262">
    <property type="entry name" value="INSULIN"/>
    <property type="match status" value="1"/>
</dbReference>
<evidence type="ECO:0000256" key="5">
    <source>
        <dbReference type="ARBA" id="ARBA00023157"/>
    </source>
</evidence>
<organism evidence="9 10">
    <name type="scientific">Drosophila mauritiana</name>
    <name type="common">Fruit fly</name>
    <dbReference type="NCBI Taxonomy" id="7226"/>
    <lineage>
        <taxon>Eukaryota</taxon>
        <taxon>Metazoa</taxon>
        <taxon>Ecdysozoa</taxon>
        <taxon>Arthropoda</taxon>
        <taxon>Hexapoda</taxon>
        <taxon>Insecta</taxon>
        <taxon>Pterygota</taxon>
        <taxon>Neoptera</taxon>
        <taxon>Endopterygota</taxon>
        <taxon>Diptera</taxon>
        <taxon>Brachycera</taxon>
        <taxon>Muscomorpha</taxon>
        <taxon>Ephydroidea</taxon>
        <taxon>Drosophilidae</taxon>
        <taxon>Drosophila</taxon>
        <taxon>Sophophora</taxon>
    </lineage>
</organism>
<dbReference type="AlphaFoldDB" id="A0A6P8K9E8"/>
<comment type="similarity">
    <text evidence="1 6">Belongs to the insulin family.</text>
</comment>
<evidence type="ECO:0000256" key="4">
    <source>
        <dbReference type="ARBA" id="ARBA00022729"/>
    </source>
</evidence>
<dbReference type="GeneID" id="117140774"/>
<keyword evidence="5" id="KW-1015">Disulfide bond</keyword>
<dbReference type="SUPFAM" id="SSF56994">
    <property type="entry name" value="Insulin-like"/>
    <property type="match status" value="1"/>
</dbReference>